<dbReference type="Gene3D" id="2.60.120.1440">
    <property type="match status" value="1"/>
</dbReference>
<dbReference type="Proteomes" id="UP000761264">
    <property type="component" value="Unassembled WGS sequence"/>
</dbReference>
<feature type="chain" id="PRO_5037791007" evidence="1">
    <location>
        <begin position="25"/>
        <end position="215"/>
    </location>
</feature>
<name>A0A967F061_9PROT</name>
<keyword evidence="4" id="KW-1185">Reference proteome</keyword>
<protein>
    <submittedName>
        <fullName evidence="3">FecR domain-containing protein</fullName>
    </submittedName>
</protein>
<dbReference type="PANTHER" id="PTHR38731">
    <property type="entry name" value="LIPL45-RELATED LIPOPROTEIN-RELATED"/>
    <property type="match status" value="1"/>
</dbReference>
<dbReference type="PANTHER" id="PTHR38731:SF1">
    <property type="entry name" value="FECR PROTEIN DOMAIN-CONTAINING PROTEIN"/>
    <property type="match status" value="1"/>
</dbReference>
<dbReference type="EMBL" id="JAAQPH010000015">
    <property type="protein sequence ID" value="NIA70655.1"/>
    <property type="molecule type" value="Genomic_DNA"/>
</dbReference>
<dbReference type="AlphaFoldDB" id="A0A967F061"/>
<organism evidence="3 4">
    <name type="scientific">Pelagibius litoralis</name>
    <dbReference type="NCBI Taxonomy" id="374515"/>
    <lineage>
        <taxon>Bacteria</taxon>
        <taxon>Pseudomonadati</taxon>
        <taxon>Pseudomonadota</taxon>
        <taxon>Alphaproteobacteria</taxon>
        <taxon>Rhodospirillales</taxon>
        <taxon>Rhodovibrionaceae</taxon>
        <taxon>Pelagibius</taxon>
    </lineage>
</organism>
<evidence type="ECO:0000259" key="2">
    <source>
        <dbReference type="Pfam" id="PF04773"/>
    </source>
</evidence>
<reference evidence="3" key="1">
    <citation type="submission" date="2020-03" db="EMBL/GenBank/DDBJ databases">
        <title>Genome of Pelagibius litoralis DSM 21314T.</title>
        <authorList>
            <person name="Wang G."/>
        </authorList>
    </citation>
    <scope>NUCLEOTIDE SEQUENCE</scope>
    <source>
        <strain evidence="3">DSM 21314</strain>
    </source>
</reference>
<proteinExistence type="predicted"/>
<accession>A0A967F061</accession>
<evidence type="ECO:0000313" key="4">
    <source>
        <dbReference type="Proteomes" id="UP000761264"/>
    </source>
</evidence>
<keyword evidence="1" id="KW-0732">Signal</keyword>
<gene>
    <name evidence="3" type="ORF">HBA54_18820</name>
</gene>
<comment type="caution">
    <text evidence="3">The sequence shown here is derived from an EMBL/GenBank/DDBJ whole genome shotgun (WGS) entry which is preliminary data.</text>
</comment>
<dbReference type="Pfam" id="PF04773">
    <property type="entry name" value="FecR"/>
    <property type="match status" value="1"/>
</dbReference>
<dbReference type="RefSeq" id="WP_167227481.1">
    <property type="nucleotide sequence ID" value="NZ_JAAQPH010000015.1"/>
</dbReference>
<dbReference type="InterPro" id="IPR006860">
    <property type="entry name" value="FecR"/>
</dbReference>
<sequence>MKHRLNFFTCLLLVVPLAALPVQAQQVAGQVERQKGTASRSAADGTVDLVQGARVYVGDEIRTGPGARLQIRFDDQSMLTLSQDARITIDQFIYAPGSDSNQALDVAQGVFRFATGQIGKLTPLRVSVTTPVATIGIRGTVFLGGELTVGMPPGQPHYGFQITEGTIEVTSPAGSVVLDEPGEGTFLPLTRIAAPTPVRQWTEEEAAEAEAALAF</sequence>
<evidence type="ECO:0000313" key="3">
    <source>
        <dbReference type="EMBL" id="NIA70655.1"/>
    </source>
</evidence>
<feature type="signal peptide" evidence="1">
    <location>
        <begin position="1"/>
        <end position="24"/>
    </location>
</feature>
<evidence type="ECO:0000256" key="1">
    <source>
        <dbReference type="SAM" id="SignalP"/>
    </source>
</evidence>
<feature type="domain" description="FecR protein" evidence="2">
    <location>
        <begin position="59"/>
        <end position="142"/>
    </location>
</feature>